<evidence type="ECO:0000259" key="12">
    <source>
        <dbReference type="PROSITE" id="PS50928"/>
    </source>
</evidence>
<keyword evidence="8 10" id="KW-1133">Transmembrane helix</keyword>
<feature type="signal peptide" evidence="11">
    <location>
        <begin position="1"/>
        <end position="27"/>
    </location>
</feature>
<dbReference type="GO" id="GO:0043190">
    <property type="term" value="C:ATP-binding cassette (ABC) transporter complex"/>
    <property type="evidence" value="ECO:0007669"/>
    <property type="project" value="InterPro"/>
</dbReference>
<keyword evidence="5" id="KW-1003">Cell membrane</keyword>
<dbReference type="Proteomes" id="UP000578000">
    <property type="component" value="Unassembled WGS sequence"/>
</dbReference>
<organism evidence="13 14">
    <name type="scientific">Acetobacter lovaniensis</name>
    <dbReference type="NCBI Taxonomy" id="104100"/>
    <lineage>
        <taxon>Bacteria</taxon>
        <taxon>Pseudomonadati</taxon>
        <taxon>Pseudomonadota</taxon>
        <taxon>Alphaproteobacteria</taxon>
        <taxon>Acetobacterales</taxon>
        <taxon>Acetobacteraceae</taxon>
        <taxon>Acetobacter</taxon>
    </lineage>
</organism>
<evidence type="ECO:0000256" key="4">
    <source>
        <dbReference type="ARBA" id="ARBA00022448"/>
    </source>
</evidence>
<dbReference type="GO" id="GO:0006865">
    <property type="term" value="P:amino acid transport"/>
    <property type="evidence" value="ECO:0007669"/>
    <property type="project" value="UniProtKB-KW"/>
</dbReference>
<proteinExistence type="inferred from homology"/>
<feature type="domain" description="ABC transmembrane type-1" evidence="12">
    <location>
        <begin position="315"/>
        <end position="503"/>
    </location>
</feature>
<dbReference type="PROSITE" id="PS50928">
    <property type="entry name" value="ABC_TM1"/>
    <property type="match status" value="1"/>
</dbReference>
<dbReference type="AlphaFoldDB" id="A0A841QF93"/>
<dbReference type="InterPro" id="IPR010065">
    <property type="entry name" value="AA_ABC_transptr_permease_3TM"/>
</dbReference>
<evidence type="ECO:0000256" key="5">
    <source>
        <dbReference type="ARBA" id="ARBA00022475"/>
    </source>
</evidence>
<evidence type="ECO:0000313" key="14">
    <source>
        <dbReference type="Proteomes" id="UP000578000"/>
    </source>
</evidence>
<evidence type="ECO:0000256" key="7">
    <source>
        <dbReference type="ARBA" id="ARBA00022970"/>
    </source>
</evidence>
<dbReference type="InterPro" id="IPR001638">
    <property type="entry name" value="Solute-binding_3/MltF_N"/>
</dbReference>
<evidence type="ECO:0000256" key="1">
    <source>
        <dbReference type="ARBA" id="ARBA00003159"/>
    </source>
</evidence>
<dbReference type="PANTHER" id="PTHR30614">
    <property type="entry name" value="MEMBRANE COMPONENT OF AMINO ACID ABC TRANSPORTER"/>
    <property type="match status" value="1"/>
</dbReference>
<dbReference type="Gene3D" id="3.40.190.10">
    <property type="entry name" value="Periplasmic binding protein-like II"/>
    <property type="match status" value="2"/>
</dbReference>
<protein>
    <submittedName>
        <fullName evidence="13">Polar amino acid transport system substrate-binding protein</fullName>
    </submittedName>
</protein>
<name>A0A841QF93_9PROT</name>
<dbReference type="GO" id="GO:0015276">
    <property type="term" value="F:ligand-gated monoatomic ion channel activity"/>
    <property type="evidence" value="ECO:0007669"/>
    <property type="project" value="InterPro"/>
</dbReference>
<dbReference type="SMART" id="SM00062">
    <property type="entry name" value="PBPb"/>
    <property type="match status" value="1"/>
</dbReference>
<evidence type="ECO:0000256" key="2">
    <source>
        <dbReference type="ARBA" id="ARBA00004429"/>
    </source>
</evidence>
<dbReference type="PANTHER" id="PTHR30614:SF20">
    <property type="entry name" value="GLUTAMINE TRANSPORT SYSTEM PERMEASE PROTEIN GLNP"/>
    <property type="match status" value="1"/>
</dbReference>
<feature type="transmembrane region" description="Helical" evidence="10">
    <location>
        <begin position="319"/>
        <end position="342"/>
    </location>
</feature>
<dbReference type="CDD" id="cd06261">
    <property type="entry name" value="TM_PBP2"/>
    <property type="match status" value="1"/>
</dbReference>
<feature type="chain" id="PRO_5032457619" evidence="11">
    <location>
        <begin position="28"/>
        <end position="520"/>
    </location>
</feature>
<reference evidence="13 14" key="1">
    <citation type="submission" date="2020-08" db="EMBL/GenBank/DDBJ databases">
        <title>Genomic Encyclopedia of Type Strains, Phase IV (KMG-IV): sequencing the most valuable type-strain genomes for metagenomic binning, comparative biology and taxonomic classification.</title>
        <authorList>
            <person name="Goeker M."/>
        </authorList>
    </citation>
    <scope>NUCLEOTIDE SEQUENCE [LARGE SCALE GENOMIC DNA]</scope>
    <source>
        <strain evidence="13 14">DSM 4491</strain>
    </source>
</reference>
<comment type="function">
    <text evidence="1">Part of the binding-protein-dependent transport system for glutamine; probably responsible for the translocation of the substrate across the membrane.</text>
</comment>
<evidence type="ECO:0000256" key="9">
    <source>
        <dbReference type="ARBA" id="ARBA00023136"/>
    </source>
</evidence>
<feature type="transmembrane region" description="Helical" evidence="10">
    <location>
        <begin position="354"/>
        <end position="374"/>
    </location>
</feature>
<evidence type="ECO:0000256" key="3">
    <source>
        <dbReference type="ARBA" id="ARBA00010072"/>
    </source>
</evidence>
<comment type="similarity">
    <text evidence="3">Belongs to the binding-protein-dependent transport system permease family. HisMQ subfamily.</text>
</comment>
<comment type="subcellular location">
    <subcellularLocation>
        <location evidence="2">Cell inner membrane</location>
        <topology evidence="2">Multi-pass membrane protein</topology>
    </subcellularLocation>
    <subcellularLocation>
        <location evidence="10">Cell membrane</location>
        <topology evidence="10">Multi-pass membrane protein</topology>
    </subcellularLocation>
</comment>
<keyword evidence="11" id="KW-0732">Signal</keyword>
<gene>
    <name evidence="13" type="ORF">HNR55_001643</name>
</gene>
<dbReference type="PROSITE" id="PS51318">
    <property type="entry name" value="TAT"/>
    <property type="match status" value="1"/>
</dbReference>
<keyword evidence="6 10" id="KW-0812">Transmembrane</keyword>
<keyword evidence="14" id="KW-1185">Reference proteome</keyword>
<dbReference type="Gene3D" id="1.10.3720.10">
    <property type="entry name" value="MetI-like"/>
    <property type="match status" value="1"/>
</dbReference>
<dbReference type="SUPFAM" id="SSF53850">
    <property type="entry name" value="Periplasmic binding protein-like II"/>
    <property type="match status" value="1"/>
</dbReference>
<dbReference type="CDD" id="cd13530">
    <property type="entry name" value="PBP2_peptides_like"/>
    <property type="match status" value="1"/>
</dbReference>
<evidence type="ECO:0000313" key="13">
    <source>
        <dbReference type="EMBL" id="MBB6457055.1"/>
    </source>
</evidence>
<dbReference type="SMART" id="SM00079">
    <property type="entry name" value="PBPe"/>
    <property type="match status" value="1"/>
</dbReference>
<accession>A0A841QF93</accession>
<comment type="caution">
    <text evidence="13">The sequence shown here is derived from an EMBL/GenBank/DDBJ whole genome shotgun (WGS) entry which is preliminary data.</text>
</comment>
<keyword evidence="9 10" id="KW-0472">Membrane</keyword>
<dbReference type="InterPro" id="IPR043429">
    <property type="entry name" value="ArtM/GltK/GlnP/TcyL/YhdX-like"/>
</dbReference>
<feature type="transmembrane region" description="Helical" evidence="10">
    <location>
        <begin position="481"/>
        <end position="500"/>
    </location>
</feature>
<dbReference type="EMBL" id="JACHIE010000006">
    <property type="protein sequence ID" value="MBB6457055.1"/>
    <property type="molecule type" value="Genomic_DNA"/>
</dbReference>
<dbReference type="InterPro" id="IPR000515">
    <property type="entry name" value="MetI-like"/>
</dbReference>
<dbReference type="InterPro" id="IPR006311">
    <property type="entry name" value="TAT_signal"/>
</dbReference>
<dbReference type="Pfam" id="PF00497">
    <property type="entry name" value="SBP_bac_3"/>
    <property type="match status" value="1"/>
</dbReference>
<evidence type="ECO:0000256" key="6">
    <source>
        <dbReference type="ARBA" id="ARBA00022692"/>
    </source>
</evidence>
<keyword evidence="7" id="KW-0029">Amino-acid transport</keyword>
<sequence>MMKTAQPRPRRLLGVLSSLFAALLVLAAAPGAAPAAHAQSRPFHWAADSSADVPYTFHDLKDQSKLTGFEYDLMQELSRHMGAPLDFINNDWDGLIPGLQRGLYDMVICGIEMTDEHAEGIDFSIPYYVTSERLVVRRKGRQFTTLADLEGHKVGTIKDTQAERMLTNNTKISLSTYDEETDAFMDLVNGRTDAILIDGPIAKYYGDTNPALHIVGEPIGRVQYGIAFAKGKNTELRERVNAALLAMQQDGSLHHILVRWDLWTPEMAQLTNDHTQPNVTPAAWNNYVAELQGKGGLRVKLERYAGFVPQLVKAAGLTLLVSLCAMVVAVALGLGLALLRLYGPRPLAWFATTYVELVRGTPLLIQVLFIFYGLPEFGISMSPFVAGVVSLGLNYAAYEAENYRAGLQSVAHGQMEAALALNMTHPQALRYVLVPQAFRLVMPVMTNDFISLLKDSSLVSVITLTELTQTYIRLSSAYFDYFGTGLMVGAAYLLLGLPFVRLARLAEKRLAMPHTRHRQG</sequence>
<dbReference type="SUPFAM" id="SSF161098">
    <property type="entry name" value="MetI-like"/>
    <property type="match status" value="1"/>
</dbReference>
<evidence type="ECO:0000256" key="10">
    <source>
        <dbReference type="RuleBase" id="RU363032"/>
    </source>
</evidence>
<keyword evidence="4 10" id="KW-0813">Transport</keyword>
<evidence type="ECO:0000256" key="11">
    <source>
        <dbReference type="SAM" id="SignalP"/>
    </source>
</evidence>
<dbReference type="InterPro" id="IPR035906">
    <property type="entry name" value="MetI-like_sf"/>
</dbReference>
<dbReference type="NCBIfam" id="TIGR01726">
    <property type="entry name" value="HEQRo_perm_3TM"/>
    <property type="match status" value="1"/>
</dbReference>
<dbReference type="Pfam" id="PF00528">
    <property type="entry name" value="BPD_transp_1"/>
    <property type="match status" value="1"/>
</dbReference>
<evidence type="ECO:0000256" key="8">
    <source>
        <dbReference type="ARBA" id="ARBA00022989"/>
    </source>
</evidence>
<dbReference type="InterPro" id="IPR001320">
    <property type="entry name" value="Iontro_rcpt_C"/>
</dbReference>